<evidence type="ECO:0000313" key="1">
    <source>
        <dbReference type="EMBL" id="AXV08465.1"/>
    </source>
</evidence>
<sequence>MDYLDELYGHLTSGDPALGAALAEGRPADIVRLSRLLRHTPLHVLTRNRSGLVDALQHVPHLHDVLRATWSRQDAATTSLVFAWVEQARLREGRSSGRATAVVQWMQERELAAAA</sequence>
<keyword evidence="2" id="KW-1185">Reference proteome</keyword>
<reference evidence="1 2" key="1">
    <citation type="submission" date="2018-09" db="EMBL/GenBank/DDBJ databases">
        <title>Complete genome sequence of Euzebya sp. DY32-46 isolated from seawater of Pacific Ocean.</title>
        <authorList>
            <person name="Xu L."/>
            <person name="Wu Y.-H."/>
            <person name="Xu X.-W."/>
        </authorList>
    </citation>
    <scope>NUCLEOTIDE SEQUENCE [LARGE SCALE GENOMIC DNA]</scope>
    <source>
        <strain evidence="1 2">DY32-46</strain>
    </source>
</reference>
<dbReference type="Proteomes" id="UP000264006">
    <property type="component" value="Chromosome"/>
</dbReference>
<dbReference type="RefSeq" id="WP_114592805.1">
    <property type="nucleotide sequence ID" value="NZ_CP031165.1"/>
</dbReference>
<protein>
    <submittedName>
        <fullName evidence="1">Uncharacterized protein</fullName>
    </submittedName>
</protein>
<gene>
    <name evidence="1" type="ORF">DVS28_a3793</name>
</gene>
<evidence type="ECO:0000313" key="2">
    <source>
        <dbReference type="Proteomes" id="UP000264006"/>
    </source>
</evidence>
<accession>A0A346Y1W8</accession>
<dbReference type="AlphaFoldDB" id="A0A346Y1W8"/>
<name>A0A346Y1W8_9ACTN</name>
<dbReference type="EMBL" id="CP031165">
    <property type="protein sequence ID" value="AXV08465.1"/>
    <property type="molecule type" value="Genomic_DNA"/>
</dbReference>
<dbReference type="KEGG" id="euz:DVS28_a3793"/>
<dbReference type="OrthoDB" id="9832648at2"/>
<proteinExistence type="predicted"/>
<organism evidence="1 2">
    <name type="scientific">Euzebya pacifica</name>
    <dbReference type="NCBI Taxonomy" id="1608957"/>
    <lineage>
        <taxon>Bacteria</taxon>
        <taxon>Bacillati</taxon>
        <taxon>Actinomycetota</taxon>
        <taxon>Nitriliruptoria</taxon>
        <taxon>Euzebyales</taxon>
    </lineage>
</organism>